<dbReference type="GeneID" id="97218849"/>
<proteinExistence type="inferred from homology"/>
<evidence type="ECO:0000256" key="1">
    <source>
        <dbReference type="HAMAP-Rule" id="MF_01064"/>
    </source>
</evidence>
<name>A0ABW9GMC3_9GAMM</name>
<dbReference type="Pfam" id="PF06786">
    <property type="entry name" value="UPF0253"/>
    <property type="match status" value="1"/>
</dbReference>
<dbReference type="NCBIfam" id="NF003436">
    <property type="entry name" value="PRK04964.1"/>
    <property type="match status" value="1"/>
</dbReference>
<comment type="similarity">
    <text evidence="1">Belongs to the UPF0253 family.</text>
</comment>
<dbReference type="EMBL" id="JBGXBU010000001">
    <property type="protein sequence ID" value="MFM4891674.1"/>
    <property type="molecule type" value="Genomic_DNA"/>
</dbReference>
<protein>
    <recommendedName>
        <fullName evidence="1">UPF0253 protein ACEUDJ_02080</fullName>
    </recommendedName>
</protein>
<sequence length="72" mass="7824">MLVYQCCEAIRIAYNQIGSGEQGYVPQAIAASIRALDAVARDERVPSELREQAAYAAANLLISDHEDSEIKG</sequence>
<evidence type="ECO:0000313" key="2">
    <source>
        <dbReference type="EMBL" id="MFM4891674.1"/>
    </source>
</evidence>
<evidence type="ECO:0000313" key="3">
    <source>
        <dbReference type="Proteomes" id="UP001630969"/>
    </source>
</evidence>
<organism evidence="2 3">
    <name type="scientific">Aeromonas bivalvium</name>
    <dbReference type="NCBI Taxonomy" id="440079"/>
    <lineage>
        <taxon>Bacteria</taxon>
        <taxon>Pseudomonadati</taxon>
        <taxon>Pseudomonadota</taxon>
        <taxon>Gammaproteobacteria</taxon>
        <taxon>Aeromonadales</taxon>
        <taxon>Aeromonadaceae</taxon>
        <taxon>Aeromonas</taxon>
    </lineage>
</organism>
<dbReference type="InterPro" id="IPR009624">
    <property type="entry name" value="UPF0253"/>
</dbReference>
<dbReference type="Proteomes" id="UP001630969">
    <property type="component" value="Unassembled WGS sequence"/>
</dbReference>
<reference evidence="2 3" key="1">
    <citation type="submission" date="2024-09" db="EMBL/GenBank/DDBJ databases">
        <title>Aeromonas strains Genome sequencing and assembly.</title>
        <authorList>
            <person name="Hu X."/>
            <person name="Tang B."/>
        </authorList>
    </citation>
    <scope>NUCLEOTIDE SEQUENCE [LARGE SCALE GENOMIC DNA]</scope>
    <source>
        <strain evidence="2 3">NB23SCDHY001</strain>
    </source>
</reference>
<dbReference type="HAMAP" id="MF_01064">
    <property type="entry name" value="UPF0253"/>
    <property type="match status" value="1"/>
</dbReference>
<comment type="caution">
    <text evidence="2">The sequence shown here is derived from an EMBL/GenBank/DDBJ whole genome shotgun (WGS) entry which is preliminary data.</text>
</comment>
<dbReference type="RefSeq" id="WP_041998587.1">
    <property type="nucleotide sequence ID" value="NZ_CDBT01000044.1"/>
</dbReference>
<keyword evidence="3" id="KW-1185">Reference proteome</keyword>
<accession>A0ABW9GMC3</accession>
<gene>
    <name evidence="2" type="ORF">ACEUDJ_02080</name>
</gene>